<accession>A0A382UDI4</accession>
<organism evidence="1">
    <name type="scientific">marine metagenome</name>
    <dbReference type="NCBI Taxonomy" id="408172"/>
    <lineage>
        <taxon>unclassified sequences</taxon>
        <taxon>metagenomes</taxon>
        <taxon>ecological metagenomes</taxon>
    </lineage>
</organism>
<feature type="non-terminal residue" evidence="1">
    <location>
        <position position="1"/>
    </location>
</feature>
<protein>
    <submittedName>
        <fullName evidence="1">Uncharacterized protein</fullName>
    </submittedName>
</protein>
<sequence>PHRLLGYAIGHSRHSIQLDLVGPRFGLPLRWHQYRRLLFRRSRALSLRQRRRPDSVPRRAALGKLGLYRHRRRHYGAVDDGPPTPLLVALPPLGFSDQRRLRHHVLQRLSRLAVQKPRPALRRTDALPAHPPFLYGVNPRAVRHRRHLVRYRPLRRRQRQYRDELV</sequence>
<dbReference type="AlphaFoldDB" id="A0A382UDI4"/>
<evidence type="ECO:0000313" key="1">
    <source>
        <dbReference type="EMBL" id="SVD32330.1"/>
    </source>
</evidence>
<feature type="non-terminal residue" evidence="1">
    <location>
        <position position="166"/>
    </location>
</feature>
<proteinExistence type="predicted"/>
<gene>
    <name evidence="1" type="ORF">METZ01_LOCUS385184</name>
</gene>
<reference evidence="1" key="1">
    <citation type="submission" date="2018-05" db="EMBL/GenBank/DDBJ databases">
        <authorList>
            <person name="Lanie J.A."/>
            <person name="Ng W.-L."/>
            <person name="Kazmierczak K.M."/>
            <person name="Andrzejewski T.M."/>
            <person name="Davidsen T.M."/>
            <person name="Wayne K.J."/>
            <person name="Tettelin H."/>
            <person name="Glass J.I."/>
            <person name="Rusch D."/>
            <person name="Podicherti R."/>
            <person name="Tsui H.-C.T."/>
            <person name="Winkler M.E."/>
        </authorList>
    </citation>
    <scope>NUCLEOTIDE SEQUENCE</scope>
</reference>
<name>A0A382UDI4_9ZZZZ</name>
<dbReference type="EMBL" id="UINC01143418">
    <property type="protein sequence ID" value="SVD32330.1"/>
    <property type="molecule type" value="Genomic_DNA"/>
</dbReference>